<comment type="caution">
    <text evidence="1">The sequence shown here is derived from an EMBL/GenBank/DDBJ whole genome shotgun (WGS) entry which is preliminary data.</text>
</comment>
<protein>
    <submittedName>
        <fullName evidence="1">Uncharacterized protein</fullName>
    </submittedName>
</protein>
<keyword evidence="2" id="KW-1185">Reference proteome</keyword>
<dbReference type="Gene3D" id="3.80.10.10">
    <property type="entry name" value="Ribonuclease Inhibitor"/>
    <property type="match status" value="2"/>
</dbReference>
<dbReference type="AlphaFoldDB" id="A0AAV6W6T3"/>
<sequence length="331" mass="36353">MVLVLLEEKFRIQKQIMHVISAKSEAVELKWIPKMQDPCKSQKQLAPSLQELCLTILAKNADAITSLGCVPDVLRHKISWFLCDNRRMDAHFLELLLHGTPTEIRRVLQFDQCGCCIPDYALSATLARFPNCLPALTTISLKGAYRLMEAGLCMPVSSATSLKSVDISQCPLLTSEGICSLTNSLQSVLRELYLDNAHGIDAMLILPALLELENLEVLSVAGIQTVTDDFISEVVSVHGCRMKELILADCMVVELTDSSLEVLGHTCLGLRAIDLTNLCKLTDVSIGHLANGCHAIQMIKLCRNVFSGEAVVAYLDVRGACLKDLSFNNII</sequence>
<dbReference type="GO" id="GO:0031146">
    <property type="term" value="P:SCF-dependent proteasomal ubiquitin-dependent protein catabolic process"/>
    <property type="evidence" value="ECO:0007669"/>
    <property type="project" value="TreeGrafter"/>
</dbReference>
<dbReference type="PANTHER" id="PTHR13318">
    <property type="entry name" value="PARTNER OF PAIRED, ISOFORM B-RELATED"/>
    <property type="match status" value="1"/>
</dbReference>
<dbReference type="InterPro" id="IPR032675">
    <property type="entry name" value="LRR_dom_sf"/>
</dbReference>
<dbReference type="Proteomes" id="UP000826271">
    <property type="component" value="Unassembled WGS sequence"/>
</dbReference>
<dbReference type="GO" id="GO:0019005">
    <property type="term" value="C:SCF ubiquitin ligase complex"/>
    <property type="evidence" value="ECO:0007669"/>
    <property type="project" value="TreeGrafter"/>
</dbReference>
<dbReference type="PANTHER" id="PTHR13318:SF101">
    <property type="entry name" value="F-BOX_LRR PROTEIN"/>
    <property type="match status" value="1"/>
</dbReference>
<dbReference type="EMBL" id="WHWC01000104">
    <property type="protein sequence ID" value="KAG8363032.1"/>
    <property type="molecule type" value="Genomic_DNA"/>
</dbReference>
<organism evidence="1 2">
    <name type="scientific">Buddleja alternifolia</name>
    <dbReference type="NCBI Taxonomy" id="168488"/>
    <lineage>
        <taxon>Eukaryota</taxon>
        <taxon>Viridiplantae</taxon>
        <taxon>Streptophyta</taxon>
        <taxon>Embryophyta</taxon>
        <taxon>Tracheophyta</taxon>
        <taxon>Spermatophyta</taxon>
        <taxon>Magnoliopsida</taxon>
        <taxon>eudicotyledons</taxon>
        <taxon>Gunneridae</taxon>
        <taxon>Pentapetalae</taxon>
        <taxon>asterids</taxon>
        <taxon>lamiids</taxon>
        <taxon>Lamiales</taxon>
        <taxon>Scrophulariaceae</taxon>
        <taxon>Buddlejeae</taxon>
        <taxon>Buddleja</taxon>
    </lineage>
</organism>
<gene>
    <name evidence="1" type="ORF">BUALT_BualtUnG0011800</name>
</gene>
<proteinExistence type="predicted"/>
<accession>A0AAV6W6T3</accession>
<name>A0AAV6W6T3_9LAMI</name>
<dbReference type="InterPro" id="IPR006553">
    <property type="entry name" value="Leu-rich_rpt_Cys-con_subtyp"/>
</dbReference>
<dbReference type="SUPFAM" id="SSF52047">
    <property type="entry name" value="RNI-like"/>
    <property type="match status" value="1"/>
</dbReference>
<dbReference type="SMART" id="SM00367">
    <property type="entry name" value="LRR_CC"/>
    <property type="match status" value="2"/>
</dbReference>
<reference evidence="1" key="1">
    <citation type="submission" date="2019-10" db="EMBL/GenBank/DDBJ databases">
        <authorList>
            <person name="Zhang R."/>
            <person name="Pan Y."/>
            <person name="Wang J."/>
            <person name="Ma R."/>
            <person name="Yu S."/>
        </authorList>
    </citation>
    <scope>NUCLEOTIDE SEQUENCE</scope>
    <source>
        <strain evidence="1">LA-IB0</strain>
        <tissue evidence="1">Leaf</tissue>
    </source>
</reference>
<evidence type="ECO:0000313" key="1">
    <source>
        <dbReference type="EMBL" id="KAG8363032.1"/>
    </source>
</evidence>
<evidence type="ECO:0000313" key="2">
    <source>
        <dbReference type="Proteomes" id="UP000826271"/>
    </source>
</evidence>